<reference evidence="10 11" key="1">
    <citation type="journal article" date="2015" name="Genome Announc.">
        <title>Expanding the biotechnology potential of lactobacilli through comparative genomics of 213 strains and associated genera.</title>
        <authorList>
            <person name="Sun Z."/>
            <person name="Harris H.M."/>
            <person name="McCann A."/>
            <person name="Guo C."/>
            <person name="Argimon S."/>
            <person name="Zhang W."/>
            <person name="Yang X."/>
            <person name="Jeffery I.B."/>
            <person name="Cooney J.C."/>
            <person name="Kagawa T.F."/>
            <person name="Liu W."/>
            <person name="Song Y."/>
            <person name="Salvetti E."/>
            <person name="Wrobel A."/>
            <person name="Rasinkangas P."/>
            <person name="Parkhill J."/>
            <person name="Rea M.C."/>
            <person name="O'Sullivan O."/>
            <person name="Ritari J."/>
            <person name="Douillard F.P."/>
            <person name="Paul Ross R."/>
            <person name="Yang R."/>
            <person name="Briner A.E."/>
            <person name="Felis G.E."/>
            <person name="de Vos W.M."/>
            <person name="Barrangou R."/>
            <person name="Klaenhammer T.R."/>
            <person name="Caufield P.W."/>
            <person name="Cui Y."/>
            <person name="Zhang H."/>
            <person name="O'Toole P.W."/>
        </authorList>
    </citation>
    <scope>NUCLEOTIDE SEQUENCE [LARGE SCALE GENOMIC DNA]</scope>
    <source>
        <strain evidence="10 11">NBRC 103219</strain>
    </source>
</reference>
<feature type="domain" description="Threonine/Serine exporter ThrE" evidence="9">
    <location>
        <begin position="316"/>
        <end position="441"/>
    </location>
</feature>
<dbReference type="GO" id="GO:0015744">
    <property type="term" value="P:succinate transport"/>
    <property type="evidence" value="ECO:0007669"/>
    <property type="project" value="TreeGrafter"/>
</dbReference>
<dbReference type="GO" id="GO:0005886">
    <property type="term" value="C:plasma membrane"/>
    <property type="evidence" value="ECO:0007669"/>
    <property type="project" value="UniProtKB-SubCell"/>
</dbReference>
<feature type="domain" description="Threonine/serine exporter-like N-terminal" evidence="8">
    <location>
        <begin position="47"/>
        <end position="291"/>
    </location>
</feature>
<feature type="transmembrane region" description="Helical" evidence="7">
    <location>
        <begin position="159"/>
        <end position="189"/>
    </location>
</feature>
<dbReference type="Pfam" id="PF06738">
    <property type="entry name" value="ThrE"/>
    <property type="match status" value="1"/>
</dbReference>
<gene>
    <name evidence="10" type="ORF">IV66_GL001997</name>
</gene>
<keyword evidence="11" id="KW-1185">Reference proteome</keyword>
<dbReference type="RefSeq" id="WP_056936351.1">
    <property type="nucleotide sequence ID" value="NZ_BJYB01000019.1"/>
</dbReference>
<evidence type="ECO:0000313" key="10">
    <source>
        <dbReference type="EMBL" id="KRO01674.1"/>
    </source>
</evidence>
<feature type="transmembrane region" description="Helical" evidence="7">
    <location>
        <begin position="201"/>
        <end position="219"/>
    </location>
</feature>
<feature type="transmembrane region" description="Helical" evidence="7">
    <location>
        <begin position="271"/>
        <end position="290"/>
    </location>
</feature>
<dbReference type="EMBL" id="JQCN01000006">
    <property type="protein sequence ID" value="KRO01674.1"/>
    <property type="molecule type" value="Genomic_DNA"/>
</dbReference>
<evidence type="ECO:0000259" key="9">
    <source>
        <dbReference type="Pfam" id="PF12821"/>
    </source>
</evidence>
<protein>
    <recommendedName>
        <fullName evidence="12">Integral membrane protein</fullName>
    </recommendedName>
</protein>
<evidence type="ECO:0000313" key="11">
    <source>
        <dbReference type="Proteomes" id="UP000051886"/>
    </source>
</evidence>
<feature type="transmembrane region" description="Helical" evidence="7">
    <location>
        <begin position="389"/>
        <end position="409"/>
    </location>
</feature>
<dbReference type="OrthoDB" id="2148488at2"/>
<keyword evidence="3 7" id="KW-0812">Transmembrane</keyword>
<comment type="subcellular location">
    <subcellularLocation>
        <location evidence="1">Cell membrane</location>
        <topology evidence="1">Multi-pass membrane protein</topology>
    </subcellularLocation>
</comment>
<dbReference type="Proteomes" id="UP000051886">
    <property type="component" value="Unassembled WGS sequence"/>
</dbReference>
<accession>A0A0R2LT93</accession>
<name>A0A0R2LT93_9LACO</name>
<evidence type="ECO:0000259" key="8">
    <source>
        <dbReference type="Pfam" id="PF06738"/>
    </source>
</evidence>
<sequence>MSEGNHFTKNTIQFTNKNHMEIPWAKVTNDNGQTPSIKSSLKEKSTIIGRVGIILLSCGTGAWRVRDSMNSIARILGVTCSTDIGLVTIEYTCFDKHRSITHSLSLPSSGVNTDKLSEMESFVKGFEKEGAFLSVKEVHTLLDKISQKKPNYRPFVQGLAAALACSAFVFLLGGGPVEMLCSFFGAGLGNWLKSTMNSKHMTLFAGLSAGVALACLTYLMISRGLELAFDINVGHEAGYIGSMLFAIPGFPFITSGLDIAKSDMRSGIERLVHAVTIILVATLVGWIVALASDLTPDKFIPLGLSPLTVMLLRLPASFCGVFGFSIMFNSPKKMAATAGVIGAFANTLRLELADLTSMPPAAAAFLGALTAGLLASFVHKRMAYPRISLTVPSIVIMVPGLYMYRAMYYVGIGMIASGAQWFINAAMIVLFLPLGLILARIIMDPDWRYSG</sequence>
<dbReference type="PANTHER" id="PTHR34390">
    <property type="entry name" value="UPF0442 PROTEIN YJJB-RELATED"/>
    <property type="match status" value="1"/>
</dbReference>
<dbReference type="GO" id="GO:0022857">
    <property type="term" value="F:transmembrane transporter activity"/>
    <property type="evidence" value="ECO:0007669"/>
    <property type="project" value="InterPro"/>
</dbReference>
<evidence type="ECO:0000256" key="4">
    <source>
        <dbReference type="ARBA" id="ARBA00022989"/>
    </source>
</evidence>
<evidence type="ECO:0000256" key="2">
    <source>
        <dbReference type="ARBA" id="ARBA00022475"/>
    </source>
</evidence>
<comment type="similarity">
    <text evidence="6">Belongs to the ThrE exporter (TC 2.A.79) family.</text>
</comment>
<proteinExistence type="inferred from homology"/>
<feature type="transmembrane region" description="Helical" evidence="7">
    <location>
        <begin position="310"/>
        <end position="328"/>
    </location>
</feature>
<dbReference type="PATRIC" id="fig|449659.4.peg.2049"/>
<keyword evidence="2" id="KW-1003">Cell membrane</keyword>
<dbReference type="InterPro" id="IPR010619">
    <property type="entry name" value="ThrE-like_N"/>
</dbReference>
<dbReference type="InterPro" id="IPR024528">
    <property type="entry name" value="ThrE_2"/>
</dbReference>
<evidence type="ECO:0000256" key="7">
    <source>
        <dbReference type="SAM" id="Phobius"/>
    </source>
</evidence>
<evidence type="ECO:0000256" key="3">
    <source>
        <dbReference type="ARBA" id="ARBA00022692"/>
    </source>
</evidence>
<dbReference type="AlphaFoldDB" id="A0A0R2LT93"/>
<feature type="transmembrane region" description="Helical" evidence="7">
    <location>
        <begin position="358"/>
        <end position="377"/>
    </location>
</feature>
<dbReference type="Pfam" id="PF12821">
    <property type="entry name" value="ThrE_2"/>
    <property type="match status" value="1"/>
</dbReference>
<dbReference type="STRING" id="449659.IV66_GL001997"/>
<feature type="transmembrane region" description="Helical" evidence="7">
    <location>
        <begin position="239"/>
        <end position="259"/>
    </location>
</feature>
<evidence type="ECO:0000256" key="6">
    <source>
        <dbReference type="ARBA" id="ARBA00034125"/>
    </source>
</evidence>
<keyword evidence="4 7" id="KW-1133">Transmembrane helix</keyword>
<organism evidence="10 11">
    <name type="scientific">Ligilactobacillus pobuzihii</name>
    <dbReference type="NCBI Taxonomy" id="449659"/>
    <lineage>
        <taxon>Bacteria</taxon>
        <taxon>Bacillati</taxon>
        <taxon>Bacillota</taxon>
        <taxon>Bacilli</taxon>
        <taxon>Lactobacillales</taxon>
        <taxon>Lactobacillaceae</taxon>
        <taxon>Ligilactobacillus</taxon>
    </lineage>
</organism>
<evidence type="ECO:0000256" key="5">
    <source>
        <dbReference type="ARBA" id="ARBA00023136"/>
    </source>
</evidence>
<keyword evidence="5 7" id="KW-0472">Membrane</keyword>
<feature type="transmembrane region" description="Helical" evidence="7">
    <location>
        <begin position="421"/>
        <end position="443"/>
    </location>
</feature>
<dbReference type="PANTHER" id="PTHR34390:SF2">
    <property type="entry name" value="SUCCINATE TRANSPORTER SUBUNIT YJJP-RELATED"/>
    <property type="match status" value="1"/>
</dbReference>
<evidence type="ECO:0000256" key="1">
    <source>
        <dbReference type="ARBA" id="ARBA00004651"/>
    </source>
</evidence>
<comment type="caution">
    <text evidence="10">The sequence shown here is derived from an EMBL/GenBank/DDBJ whole genome shotgun (WGS) entry which is preliminary data.</text>
</comment>
<dbReference type="InterPro" id="IPR050539">
    <property type="entry name" value="ThrE_Dicarb/AminoAcid_Exp"/>
</dbReference>
<evidence type="ECO:0008006" key="12">
    <source>
        <dbReference type="Google" id="ProtNLM"/>
    </source>
</evidence>